<name>A0AAD0UNS1_9LEPT</name>
<organism evidence="1 2">
    <name type="scientific">Leptospira kmetyi</name>
    <dbReference type="NCBI Taxonomy" id="408139"/>
    <lineage>
        <taxon>Bacteria</taxon>
        <taxon>Pseudomonadati</taxon>
        <taxon>Spirochaetota</taxon>
        <taxon>Spirochaetia</taxon>
        <taxon>Leptospirales</taxon>
        <taxon>Leptospiraceae</taxon>
        <taxon>Leptospira</taxon>
    </lineage>
</organism>
<dbReference type="EMBL" id="CP033614">
    <property type="protein sequence ID" value="AYV55144.1"/>
    <property type="molecule type" value="Genomic_DNA"/>
</dbReference>
<dbReference type="KEGG" id="lkm:EFP84_06200"/>
<proteinExistence type="predicted"/>
<sequence>MPTCRSRIFGFGNVLTRIRFQVFLCFCGSRKVQELKRGGVTTINSPVKRMNLREFPIEFRGSF</sequence>
<evidence type="ECO:0000313" key="1">
    <source>
        <dbReference type="EMBL" id="AYV55144.1"/>
    </source>
</evidence>
<dbReference type="Proteomes" id="UP000276407">
    <property type="component" value="Chromosome 1"/>
</dbReference>
<accession>A0AAD0UNS1</accession>
<dbReference type="AlphaFoldDB" id="A0AAD0UNS1"/>
<gene>
    <name evidence="1" type="ORF">EFP84_06200</name>
</gene>
<reference evidence="1 2" key="1">
    <citation type="submission" date="2018-11" db="EMBL/GenBank/DDBJ databases">
        <title>Complete genome sequence of Leptospira kmetyi isolate LS 001/16 from soil sample associated with a leptospirosis patient in Kelantan.</title>
        <authorList>
            <person name="Muhammad Yusoff F."/>
            <person name="Muhammad Yusoff S."/>
            <person name="Ahmad M.N."/>
            <person name="Yusof N.Y."/>
            <person name="Aziah I."/>
        </authorList>
    </citation>
    <scope>NUCLEOTIDE SEQUENCE [LARGE SCALE GENOMIC DNA]</scope>
    <source>
        <strain evidence="1 2">LS 001/16</strain>
    </source>
</reference>
<protein>
    <submittedName>
        <fullName evidence="1">Uncharacterized protein</fullName>
    </submittedName>
</protein>
<evidence type="ECO:0000313" key="2">
    <source>
        <dbReference type="Proteomes" id="UP000276407"/>
    </source>
</evidence>